<dbReference type="STRING" id="667676.SAMN05192539_106323"/>
<sequence length="152" mass="17047">MDELSALESWAGGLLSQLTPAARRAALRDVARELQRSQRTRIAQQRNPDGSAYEKRKPRPKHLRDKAGRIKRAAMFAKLRQARYLRADMDSQGLAIGFAGRVARVARIHQFGGTDRVAPSGPQYTYPARVLLGFTDADREMIRDVVLKHIAP</sequence>
<reference evidence="3" key="1">
    <citation type="submission" date="2016-10" db="EMBL/GenBank/DDBJ databases">
        <authorList>
            <person name="Varghese N."/>
            <person name="Submissions S."/>
        </authorList>
    </citation>
    <scope>NUCLEOTIDE SEQUENCE [LARGE SCALE GENOMIC DNA]</scope>
    <source>
        <strain evidence="3">LMG 26031</strain>
    </source>
</reference>
<dbReference type="Pfam" id="PF05069">
    <property type="entry name" value="Phage_tail_S"/>
    <property type="match status" value="1"/>
</dbReference>
<protein>
    <submittedName>
        <fullName evidence="2">Phage virion morphogenesis (Putative tail completion) protein</fullName>
    </submittedName>
</protein>
<dbReference type="Proteomes" id="UP000198866">
    <property type="component" value="Unassembled WGS sequence"/>
</dbReference>
<dbReference type="RefSeq" id="WP_090873888.1">
    <property type="nucleotide sequence ID" value="NZ_FNYE01000063.1"/>
</dbReference>
<accession>A0A1H7EQL8</accession>
<dbReference type="InterPro" id="IPR006522">
    <property type="entry name" value="Phage_virion_morphogenesis"/>
</dbReference>
<keyword evidence="3" id="KW-1185">Reference proteome</keyword>
<feature type="compositionally biased region" description="Basic residues" evidence="1">
    <location>
        <begin position="56"/>
        <end position="67"/>
    </location>
</feature>
<dbReference type="EMBL" id="FNYE01000063">
    <property type="protein sequence ID" value="SEK13035.1"/>
    <property type="molecule type" value="Genomic_DNA"/>
</dbReference>
<evidence type="ECO:0000313" key="3">
    <source>
        <dbReference type="Proteomes" id="UP000198866"/>
    </source>
</evidence>
<proteinExistence type="predicted"/>
<dbReference type="NCBIfam" id="TIGR01635">
    <property type="entry name" value="tail_comp_S"/>
    <property type="match status" value="1"/>
</dbReference>
<evidence type="ECO:0000313" key="2">
    <source>
        <dbReference type="EMBL" id="SEK13035.1"/>
    </source>
</evidence>
<evidence type="ECO:0000256" key="1">
    <source>
        <dbReference type="SAM" id="MobiDB-lite"/>
    </source>
</evidence>
<gene>
    <name evidence="2" type="ORF">SAMN05192539_106323</name>
</gene>
<organism evidence="2 3">
    <name type="scientific">Paraburkholderia diazotrophica</name>
    <dbReference type="NCBI Taxonomy" id="667676"/>
    <lineage>
        <taxon>Bacteria</taxon>
        <taxon>Pseudomonadati</taxon>
        <taxon>Pseudomonadota</taxon>
        <taxon>Betaproteobacteria</taxon>
        <taxon>Burkholderiales</taxon>
        <taxon>Burkholderiaceae</taxon>
        <taxon>Paraburkholderia</taxon>
    </lineage>
</organism>
<feature type="region of interest" description="Disordered" evidence="1">
    <location>
        <begin position="35"/>
        <end position="67"/>
    </location>
</feature>
<dbReference type="OrthoDB" id="6402405at2"/>
<dbReference type="AlphaFoldDB" id="A0A1H7EQL8"/>
<name>A0A1H7EQL8_9BURK</name>